<dbReference type="SUPFAM" id="SSF52540">
    <property type="entry name" value="P-loop containing nucleoside triphosphate hydrolases"/>
    <property type="match status" value="1"/>
</dbReference>
<dbReference type="SUPFAM" id="SSF48452">
    <property type="entry name" value="TPR-like"/>
    <property type="match status" value="4"/>
</dbReference>
<dbReference type="InterPro" id="IPR011990">
    <property type="entry name" value="TPR-like_helical_dom_sf"/>
</dbReference>
<keyword evidence="4" id="KW-1185">Reference proteome</keyword>
<reference evidence="3" key="1">
    <citation type="submission" date="2021-01" db="EMBL/GenBank/DDBJ databases">
        <title>Whole genome shotgun sequence of Sinosporangium siamense NBRC 109515.</title>
        <authorList>
            <person name="Komaki H."/>
            <person name="Tamura T."/>
        </authorList>
    </citation>
    <scope>NUCLEOTIDE SEQUENCE</scope>
    <source>
        <strain evidence="3">NBRC 109515</strain>
    </source>
</reference>
<dbReference type="AlphaFoldDB" id="A0A919VBC7"/>
<accession>A0A919VBC7</accession>
<dbReference type="Gene3D" id="3.40.50.300">
    <property type="entry name" value="P-loop containing nucleotide triphosphate hydrolases"/>
    <property type="match status" value="1"/>
</dbReference>
<dbReference type="NCBIfam" id="NF040586">
    <property type="entry name" value="FxSxx_TPR"/>
    <property type="match status" value="1"/>
</dbReference>
<dbReference type="Proteomes" id="UP000606172">
    <property type="component" value="Unassembled WGS sequence"/>
</dbReference>
<dbReference type="InterPro" id="IPR053137">
    <property type="entry name" value="NLR-like"/>
</dbReference>
<feature type="domain" description="NB-ARC" evidence="2">
    <location>
        <begin position="68"/>
        <end position="190"/>
    </location>
</feature>
<feature type="transmembrane region" description="Helical" evidence="1">
    <location>
        <begin position="7"/>
        <end position="25"/>
    </location>
</feature>
<keyword evidence="1" id="KW-0472">Membrane</keyword>
<dbReference type="Pfam" id="PF13374">
    <property type="entry name" value="TPR_10"/>
    <property type="match status" value="2"/>
</dbReference>
<dbReference type="PRINTS" id="PR00364">
    <property type="entry name" value="DISEASERSIST"/>
</dbReference>
<dbReference type="GO" id="GO:0005524">
    <property type="term" value="F:ATP binding"/>
    <property type="evidence" value="ECO:0007669"/>
    <property type="project" value="UniProtKB-KW"/>
</dbReference>
<dbReference type="PANTHER" id="PTHR46082:SF6">
    <property type="entry name" value="AAA+ ATPASE DOMAIN-CONTAINING PROTEIN-RELATED"/>
    <property type="match status" value="1"/>
</dbReference>
<organism evidence="3 4">
    <name type="scientific">Sinosporangium siamense</name>
    <dbReference type="NCBI Taxonomy" id="1367973"/>
    <lineage>
        <taxon>Bacteria</taxon>
        <taxon>Bacillati</taxon>
        <taxon>Actinomycetota</taxon>
        <taxon>Actinomycetes</taxon>
        <taxon>Streptosporangiales</taxon>
        <taxon>Streptosporangiaceae</taxon>
        <taxon>Sinosporangium</taxon>
    </lineage>
</organism>
<dbReference type="PANTHER" id="PTHR46082">
    <property type="entry name" value="ATP/GTP-BINDING PROTEIN-RELATED"/>
    <property type="match status" value="1"/>
</dbReference>
<comment type="caution">
    <text evidence="3">The sequence shown here is derived from an EMBL/GenBank/DDBJ whole genome shotgun (WGS) entry which is preliminary data.</text>
</comment>
<dbReference type="InterPro" id="IPR027417">
    <property type="entry name" value="P-loop_NTPase"/>
</dbReference>
<evidence type="ECO:0000256" key="1">
    <source>
        <dbReference type="SAM" id="Phobius"/>
    </source>
</evidence>
<protein>
    <submittedName>
        <fullName evidence="3">ATP-binding protein</fullName>
    </submittedName>
</protein>
<dbReference type="EMBL" id="BOOW01000059">
    <property type="protein sequence ID" value="GII97441.1"/>
    <property type="molecule type" value="Genomic_DNA"/>
</dbReference>
<evidence type="ECO:0000313" key="4">
    <source>
        <dbReference type="Proteomes" id="UP000606172"/>
    </source>
</evidence>
<dbReference type="Pfam" id="PF00931">
    <property type="entry name" value="NB-ARC"/>
    <property type="match status" value="1"/>
</dbReference>
<gene>
    <name evidence="3" type="ORF">Ssi02_76720</name>
</gene>
<dbReference type="GO" id="GO:0043531">
    <property type="term" value="F:ADP binding"/>
    <property type="evidence" value="ECO:0007669"/>
    <property type="project" value="InterPro"/>
</dbReference>
<keyword evidence="3" id="KW-0067">ATP-binding</keyword>
<sequence length="865" mass="94101">MLNDIDRIAALIAGTLMVIGVFVALRGFRSSPPTAATGAGDPRPRTPSHLWNVPPRAPHFVGREDILLHLSARLEEENSPVLQALIGIGGVGKTTLAIEYAYRFRSFYDLVWWVGAEQAERVREQLAELAVAAGWAAHEDDISTALAAASQRLSASTRWLLIFDDAGSPESLREVLPGGPGHVVVTSRHRGWDSLAQVVPVGAFGRAESTALLLDRVPALTEPEADRLAGTLGDLPLAVAQAAGFLSTTGMPVTSYQEELDRNAGQVLGESVPGRIGGSLTATVTLAKQRLGEQDAAGLQMLELMAFLASDPVPVELFAAAAQVLPAPLSSAATSPFELHRLLGAISSYGLGQVLPNGFVMHRLTQLVLRGQLSEEQTARTRVTVATVLAAAVPDDPEDPAEWSFWALLLPHLLASELGGAYDPALGDTMLKTVRYLLRRGEFRGAERLAERVFHRWRAQLGAEHKQTLSAGQLLAEAHRRNGRYAEALESDRSTWEARRRLLGEEHLDTLASADGLAADLYALGRYDEAEHIDRSTHRLLRRALGQDHPQVLVSANNLARDLHALGRYDEARDLHEDVLTRRRRLLGDDHPDTLSSANNLALILSELGGREEAGTLMRDTFNRLRRILGEDHPDTLTSANNLARMLFTLGDVAGAMELDRDTFSRLRDILGEDHQSTLTSAGNLAGDLAALGDLEQARQLNEDTLARRRRVLGEDHPDTLASTDNLALNLYALGRYDQARALHEDALTRGRRLLGDDHPQVLIAANNLARDLAALGEWERAGQLDEDTLARRRRVLGEDHPDTLTSAFNLALVLTDLGRHEEAAALARNAHAALSRVLGDDHPVTLTVAEQLSETFQHPSGEDS</sequence>
<proteinExistence type="predicted"/>
<name>A0A919VBC7_9ACTN</name>
<evidence type="ECO:0000259" key="2">
    <source>
        <dbReference type="Pfam" id="PF00931"/>
    </source>
</evidence>
<keyword evidence="3" id="KW-0547">Nucleotide-binding</keyword>
<dbReference type="InterPro" id="IPR002182">
    <property type="entry name" value="NB-ARC"/>
</dbReference>
<keyword evidence="1" id="KW-0812">Transmembrane</keyword>
<keyword evidence="1" id="KW-1133">Transmembrane helix</keyword>
<dbReference type="RefSeq" id="WP_204033428.1">
    <property type="nucleotide sequence ID" value="NZ_BOOW01000059.1"/>
</dbReference>
<dbReference type="Pfam" id="PF13424">
    <property type="entry name" value="TPR_12"/>
    <property type="match status" value="4"/>
</dbReference>
<dbReference type="Gene3D" id="1.25.40.10">
    <property type="entry name" value="Tetratricopeptide repeat domain"/>
    <property type="match status" value="3"/>
</dbReference>
<evidence type="ECO:0000313" key="3">
    <source>
        <dbReference type="EMBL" id="GII97441.1"/>
    </source>
</evidence>